<dbReference type="RefSeq" id="XP_018071321.1">
    <property type="nucleotide sequence ID" value="XM_018218433.1"/>
</dbReference>
<name>A0A194X9W7_MOLSC</name>
<accession>A0A194X9W7</accession>
<gene>
    <name evidence="2" type="ORF">LY89DRAFT_718676</name>
</gene>
<keyword evidence="3" id="KW-1185">Reference proteome</keyword>
<protein>
    <recommendedName>
        <fullName evidence="1">2EXR domain-containing protein</fullName>
    </recommendedName>
</protein>
<dbReference type="InterPro" id="IPR045518">
    <property type="entry name" value="2EXR"/>
</dbReference>
<proteinExistence type="predicted"/>
<evidence type="ECO:0000259" key="1">
    <source>
        <dbReference type="Pfam" id="PF20150"/>
    </source>
</evidence>
<dbReference type="Proteomes" id="UP000070700">
    <property type="component" value="Unassembled WGS sequence"/>
</dbReference>
<dbReference type="PANTHER" id="PTHR35910">
    <property type="entry name" value="2EXR DOMAIN-CONTAINING PROTEIN"/>
    <property type="match status" value="1"/>
</dbReference>
<dbReference type="EMBL" id="KQ947415">
    <property type="protein sequence ID" value="KUJ16966.1"/>
    <property type="molecule type" value="Genomic_DNA"/>
</dbReference>
<feature type="domain" description="2EXR" evidence="1">
    <location>
        <begin position="6"/>
        <end position="166"/>
    </location>
</feature>
<dbReference type="InParanoid" id="A0A194X9W7"/>
<dbReference type="GeneID" id="28828159"/>
<evidence type="ECO:0000313" key="2">
    <source>
        <dbReference type="EMBL" id="KUJ16966.1"/>
    </source>
</evidence>
<dbReference type="PANTHER" id="PTHR35910:SF6">
    <property type="entry name" value="2EXR DOMAIN-CONTAINING PROTEIN"/>
    <property type="match status" value="1"/>
</dbReference>
<organism evidence="2 3">
    <name type="scientific">Mollisia scopiformis</name>
    <name type="common">Conifer needle endophyte fungus</name>
    <name type="synonym">Phialocephala scopiformis</name>
    <dbReference type="NCBI Taxonomy" id="149040"/>
    <lineage>
        <taxon>Eukaryota</taxon>
        <taxon>Fungi</taxon>
        <taxon>Dikarya</taxon>
        <taxon>Ascomycota</taxon>
        <taxon>Pezizomycotina</taxon>
        <taxon>Leotiomycetes</taxon>
        <taxon>Helotiales</taxon>
        <taxon>Mollisiaceae</taxon>
        <taxon>Mollisia</taxon>
    </lineage>
</organism>
<reference evidence="2 3" key="1">
    <citation type="submission" date="2015-10" db="EMBL/GenBank/DDBJ databases">
        <title>Full genome of DAOMC 229536 Phialocephala scopiformis, a fungal endophyte of spruce producing the potent anti-insectan compound rugulosin.</title>
        <authorList>
            <consortium name="DOE Joint Genome Institute"/>
            <person name="Walker A.K."/>
            <person name="Frasz S.L."/>
            <person name="Seifert K.A."/>
            <person name="Miller J.D."/>
            <person name="Mondo S.J."/>
            <person name="Labutti K."/>
            <person name="Lipzen A."/>
            <person name="Dockter R."/>
            <person name="Kennedy M."/>
            <person name="Grigoriev I.V."/>
            <person name="Spatafora J.W."/>
        </authorList>
    </citation>
    <scope>NUCLEOTIDE SEQUENCE [LARGE SCALE GENOMIC DNA]</scope>
    <source>
        <strain evidence="2 3">CBS 120377</strain>
    </source>
</reference>
<dbReference type="Pfam" id="PF20150">
    <property type="entry name" value="2EXR"/>
    <property type="match status" value="1"/>
</dbReference>
<evidence type="ECO:0000313" key="3">
    <source>
        <dbReference type="Proteomes" id="UP000070700"/>
    </source>
</evidence>
<dbReference type="KEGG" id="psco:LY89DRAFT_718676"/>
<dbReference type="AlphaFoldDB" id="A0A194X9W7"/>
<sequence length="348" mass="40209">MTSATFSGLPPEIRYDIWQLSFEPRLLCLHMHRLITPEPSDHSPSGLSKDSRKVIAVSFTCTALDSRSERTPNDVFVEYSNISPPVSVDFLRNMQVGPPGPTALGPVQLYVCRESRALAMRRYELAFGGTEQDNENLNPRQYAALEEWHRKKLWEKKIWVDFNSDVVLVEVIPRRLEFPAPPLRLPQPQPGWRALRCLNVYAPDEAKKIKRLAIGGKWPLESDLWRELGLIICLNTLLTSHTMSIEFFTNMEKLLVDDSFQNPEDVQEQVQTEEQDKLEDPKMVEEGVQKWIRDLVDCQQRRLRTDLGPERVITRPDKPVWKELPVVKVVHGNGWKRLLQNSNPEQLQ</sequence>
<dbReference type="OrthoDB" id="3513892at2759"/>